<reference evidence="17 18" key="1">
    <citation type="journal article" date="2024" name="BMC Genomics">
        <title>De novo assembly and annotation of Popillia japonica's genome with initial clues to its potential as an invasive pest.</title>
        <authorList>
            <person name="Cucini C."/>
            <person name="Boschi S."/>
            <person name="Funari R."/>
            <person name="Cardaioli E."/>
            <person name="Iannotti N."/>
            <person name="Marturano G."/>
            <person name="Paoli F."/>
            <person name="Bruttini M."/>
            <person name="Carapelli A."/>
            <person name="Frati F."/>
            <person name="Nardi F."/>
        </authorList>
    </citation>
    <scope>NUCLEOTIDE SEQUENCE [LARGE SCALE GENOMIC DNA]</scope>
    <source>
        <strain evidence="17">DMR45628</strain>
    </source>
</reference>
<dbReference type="FunFam" id="2.60.120.260:FF:000010">
    <property type="entry name" value="Laminin subunit beta 1"/>
    <property type="match status" value="1"/>
</dbReference>
<feature type="disulfide bond" evidence="12">
    <location>
        <begin position="1199"/>
        <end position="1208"/>
    </location>
</feature>
<protein>
    <submittedName>
        <fullName evidence="17">Laminin EGF domain</fullName>
    </submittedName>
</protein>
<feature type="disulfide bond" evidence="12">
    <location>
        <begin position="824"/>
        <end position="836"/>
    </location>
</feature>
<dbReference type="Pfam" id="PF24973">
    <property type="entry name" value="EGF_LMN_ATRN"/>
    <property type="match status" value="2"/>
</dbReference>
<evidence type="ECO:0000259" key="16">
    <source>
        <dbReference type="PROSITE" id="PS51117"/>
    </source>
</evidence>
<evidence type="ECO:0000259" key="15">
    <source>
        <dbReference type="PROSITE" id="PS51116"/>
    </source>
</evidence>
<feature type="disulfide bond" evidence="12">
    <location>
        <begin position="845"/>
        <end position="854"/>
    </location>
</feature>
<evidence type="ECO:0000256" key="1">
    <source>
        <dbReference type="ARBA" id="ARBA00004302"/>
    </source>
</evidence>
<dbReference type="PROSITE" id="PS51117">
    <property type="entry name" value="LAMININ_NTER"/>
    <property type="match status" value="1"/>
</dbReference>
<feature type="domain" description="Laminin EGF-like" evidence="14">
    <location>
        <begin position="824"/>
        <end position="871"/>
    </location>
</feature>
<sequence>MTRIAPFSPSAIITTIAAVLICNFILSTSGEYRDRYRVNPRATYVLRGDQPPPPDIDGFESTEGIHPLTDLSVWHFKSRGQHPQHKLHSCEQSSCYPQTGNLLIGRESQLEASSTCGLHEPTRYCIVSHLEDRKKCFWCNSKVEKRPNLNHNISNIVYRFFPGTRIPSWWQSENGKENVHIQFDLEAEFHFTHLIMTFKTFRPAAMLIERSYDFGKTWQVYRYFAHHCAESFPGIPETTPENLTDVVCESRYSGVSPSTDGEVIYRVLIPNAKIDNPYSERVQNLLKITNLRINFTKLHTLGDDLLDKREEIQEKYYYAISHMIVRGSCSCYGHANRCLPLPGTESKPDMVHGRCECTHNTKGRNCEKCEDFFNDFPWGPAVGKQTHACRQCNCNNHATSCHFDSAVYETSGRVSGGVCDGCRHNTTGIHCEQCKPFFYRDPLRDIQDPEVCQPCDCDPYGSLDGGICDSITDNSNNLIAGSCHCKTNVEGRRCDSCKGGFWNFTMENPDGCQPCTCHISGTIHNQGCDVWTGECTCKRYVTGKDCNQCLPQHWGLSEKQDGCAPCNCDPGGSYNNDCDVITGQCKCRNYMTGLTCNIPKQQYFTASLDFLLYEAEDANGSPNCQVVIREPYRDGRPDSWTGTGFMKATEGSTIEFNIDDIRTSALYDPVIRYEPLQNLDWEDVEMRIVRTKPIDATSLCSETRPGDDVKRFSLPAHNRSVVIERPICLEAGEKYKVILEFRRSQYNQDTPTASVLIDSIVLVPRVESIPWFNNGSPPGEQRLREYQTNCQDLLYSLNPQNVPEVCRQHYNSISAYIFNGGQSCQCDPTGSVSKLCKEYGGICSCKQNVVGRRCDTCAPGTYGFGPEGCKACDCNSIGALDNFCNVTTGQCKCRANTYGRECNQCRTGFWNFPDCQRCDCNGHADICDARTGACIDCREYTEGHTCDRCVDGYYGDPRLNVDIPCRQCPCPGVAGSNHSFADTCMLDPTRDVVCHCKEGYAGARCDVCVDNYYGNPEVPGGSCNPCECNDKIDLLRPGNCDPHTGKCKQCLYETTGDHCEICKPSYFRNSPEEMCRECVCNVLGTNQTAGPCNPESGKCSCYSHVVGQECDQCEDFYWKIASGSGCEPCNCDPVGSMDLQCHRFYGQCSCHENFGGLQCNECKANYWGNPKANQCMKCDCDPDGSQTLQCDRKTGACQCHPGIGGHQCNVCDRGYLGTAPACIPCGECFDNWDRTLQEYKNLTLIEIERAKDINKVGATGAYTKEFDDIQDQLHKIEKLLNKSATIDLGAIEKTLSDLDERINNTKTVQLKELDEVLANTSRSNGLTEVRLKNLKVEIENLKNKTEELKRNATNLQEQNVQGALDIVRNAKVKADAAVKKAKDTNELLKYVEVQCHAAENLINGTEKSYEEKQKKDNQQLEDIGNNIRNLTESLPNLNKLVCDSKEFPCDPVCGGAKCGFCGGGVSCDGGAKSLADTAYDVAVETEALLKAKEDTTNDFIRNISSVNTTIAKEAELALNKTLEANQTAFVIWSNVTDNKNKIEGFLKSNATTPDDMTKIIDQIMQLDIKLHPDEIKNLTKDITDTVEMLTNIEPIIDQTRGNLAIAKQLKEDAEAAKKKAEDLKATADNVRDALVKSKDIQKEANEAITSVYSDYQNMTDKLTTIDAITNSSSNQIDSTSTRLTDLDQRLKDLQKSIQNSRFTAQTLKNDSINIEKKVNQTQSNWKQLQDNYETAEKKLNVTLTKVQDSHHKAKGLHDRALNLTATVTKAQEVISKLQGESAGDDLDSLSDEISQLLIQMGLYTNEIEKKADYFKTCV</sequence>
<feature type="disulfide bond" evidence="12">
    <location>
        <begin position="937"/>
        <end position="946"/>
    </location>
</feature>
<feature type="domain" description="Laminin N-terminal" evidence="16">
    <location>
        <begin position="91"/>
        <end position="328"/>
    </location>
</feature>
<dbReference type="GO" id="GO:0016477">
    <property type="term" value="P:cell migration"/>
    <property type="evidence" value="ECO:0007669"/>
    <property type="project" value="TreeGrafter"/>
</dbReference>
<dbReference type="InterPro" id="IPR008211">
    <property type="entry name" value="Laminin_N"/>
</dbReference>
<feature type="disulfide bond" evidence="12">
    <location>
        <begin position="537"/>
        <end position="546"/>
    </location>
</feature>
<dbReference type="PROSITE" id="PS51116">
    <property type="entry name" value="LAMININ_IVB"/>
    <property type="match status" value="1"/>
</dbReference>
<dbReference type="InterPro" id="IPR013015">
    <property type="entry name" value="Laminin_IV_B"/>
</dbReference>
<dbReference type="PRINTS" id="PR00011">
    <property type="entry name" value="EGFLAMININ"/>
</dbReference>
<dbReference type="FunFam" id="2.10.25.10:FF:000065">
    <property type="entry name" value="Laminin subunit beta 1"/>
    <property type="match status" value="1"/>
</dbReference>
<feature type="disulfide bond" evidence="12">
    <location>
        <begin position="872"/>
        <end position="884"/>
    </location>
</feature>
<dbReference type="FunFam" id="2.10.25.10:FF:000130">
    <property type="entry name" value="Laminin subunit beta 1"/>
    <property type="match status" value="1"/>
</dbReference>
<dbReference type="GO" id="GO:0030054">
    <property type="term" value="C:cell junction"/>
    <property type="evidence" value="ECO:0007669"/>
    <property type="project" value="UniProtKB-ARBA"/>
</dbReference>
<feature type="coiled-coil region" evidence="13">
    <location>
        <begin position="1324"/>
        <end position="1361"/>
    </location>
</feature>
<dbReference type="Pfam" id="PF00055">
    <property type="entry name" value="Laminin_N"/>
    <property type="match status" value="1"/>
</dbReference>
<evidence type="ECO:0000256" key="9">
    <source>
        <dbReference type="ARBA" id="ARBA00023157"/>
    </source>
</evidence>
<feature type="disulfide bond" evidence="12">
    <location>
        <begin position="893"/>
        <end position="902"/>
    </location>
</feature>
<feature type="disulfide bond" evidence="12">
    <location>
        <begin position="1129"/>
        <end position="1141"/>
    </location>
</feature>
<keyword evidence="7" id="KW-0130">Cell adhesion</keyword>
<keyword evidence="2" id="KW-0964">Secreted</keyword>
<keyword evidence="8 13" id="KW-0175">Coiled coil</keyword>
<dbReference type="FunFam" id="2.10.25.10:FF:000084">
    <property type="entry name" value="Laminin subunit alpha 3"/>
    <property type="match status" value="1"/>
</dbReference>
<evidence type="ECO:0000259" key="14">
    <source>
        <dbReference type="PROSITE" id="PS50027"/>
    </source>
</evidence>
<feature type="disulfide bond" evidence="12">
    <location>
        <begin position="1101"/>
        <end position="1110"/>
    </location>
</feature>
<feature type="domain" description="Laminin EGF-like" evidence="14">
    <location>
        <begin position="918"/>
        <end position="967"/>
    </location>
</feature>
<dbReference type="FunFam" id="2.170.300.10:FF:000004">
    <property type="entry name" value="Laminin subunit beta 1"/>
    <property type="match status" value="1"/>
</dbReference>
<feature type="domain" description="Laminin EGF-like" evidence="14">
    <location>
        <begin position="515"/>
        <end position="565"/>
    </location>
</feature>
<dbReference type="PROSITE" id="PS01248">
    <property type="entry name" value="EGF_LAM_1"/>
    <property type="match status" value="5"/>
</dbReference>
<dbReference type="PROSITE" id="PS50027">
    <property type="entry name" value="EGF_LAM_2"/>
    <property type="match status" value="9"/>
</dbReference>
<dbReference type="SUPFAM" id="SSF57196">
    <property type="entry name" value="EGF/Laminin"/>
    <property type="match status" value="12"/>
</dbReference>
<feature type="coiled-coil region" evidence="13">
    <location>
        <begin position="1596"/>
        <end position="1633"/>
    </location>
</feature>
<proteinExistence type="predicted"/>
<dbReference type="GO" id="GO:0009887">
    <property type="term" value="P:animal organ morphogenesis"/>
    <property type="evidence" value="ECO:0007669"/>
    <property type="project" value="TreeGrafter"/>
</dbReference>
<dbReference type="PANTHER" id="PTHR10574:SF375">
    <property type="entry name" value="LAMININ SUBUNIT BETA-1"/>
    <property type="match status" value="1"/>
</dbReference>
<keyword evidence="5" id="KW-0677">Repeat</keyword>
<feature type="domain" description="Laminin IV type B" evidence="15">
    <location>
        <begin position="605"/>
        <end position="818"/>
    </location>
</feature>
<dbReference type="GO" id="GO:0007411">
    <property type="term" value="P:axon guidance"/>
    <property type="evidence" value="ECO:0007669"/>
    <property type="project" value="TreeGrafter"/>
</dbReference>
<feature type="disulfide bond" evidence="12">
    <location>
        <begin position="422"/>
        <end position="431"/>
    </location>
</feature>
<evidence type="ECO:0000256" key="10">
    <source>
        <dbReference type="ARBA" id="ARBA00023180"/>
    </source>
</evidence>
<dbReference type="Gene3D" id="2.10.25.10">
    <property type="entry name" value="Laminin"/>
    <property type="match status" value="11"/>
</dbReference>
<dbReference type="InterPro" id="IPR002049">
    <property type="entry name" value="LE_dom"/>
</dbReference>
<comment type="caution">
    <text evidence="12">Lacks conserved residue(s) required for the propagation of feature annotation.</text>
</comment>
<feature type="disulfide bond" evidence="12">
    <location>
        <begin position="874"/>
        <end position="891"/>
    </location>
</feature>
<dbReference type="InterPro" id="IPR000742">
    <property type="entry name" value="EGF"/>
</dbReference>
<feature type="domain" description="Laminin EGF-like" evidence="14">
    <location>
        <begin position="1183"/>
        <end position="1224"/>
    </location>
</feature>
<keyword evidence="11 12" id="KW-0424">Laminin EGF-like domain</keyword>
<keyword evidence="3" id="KW-0272">Extracellular matrix</keyword>
<dbReference type="CDD" id="cd00055">
    <property type="entry name" value="EGF_Lam"/>
    <property type="match status" value="13"/>
</dbReference>
<evidence type="ECO:0000256" key="3">
    <source>
        <dbReference type="ARBA" id="ARBA00022530"/>
    </source>
</evidence>
<gene>
    <name evidence="17" type="ORF">QE152_g4710</name>
</gene>
<dbReference type="FunFam" id="2.170.300.10:FF:000001">
    <property type="entry name" value="Laminin subunit beta-1"/>
    <property type="match status" value="1"/>
</dbReference>
<keyword evidence="18" id="KW-1185">Reference proteome</keyword>
<evidence type="ECO:0000256" key="4">
    <source>
        <dbReference type="ARBA" id="ARBA00022729"/>
    </source>
</evidence>
<dbReference type="Pfam" id="PF21199">
    <property type="entry name" value="LAMININ_IV_B"/>
    <property type="match status" value="1"/>
</dbReference>
<feature type="disulfide bond" evidence="12">
    <location>
        <begin position="485"/>
        <end position="494"/>
    </location>
</feature>
<feature type="disulfide bond" evidence="12">
    <location>
        <begin position="826"/>
        <end position="843"/>
    </location>
</feature>
<evidence type="ECO:0000256" key="6">
    <source>
        <dbReference type="ARBA" id="ARBA00022869"/>
    </source>
</evidence>
<dbReference type="SMART" id="SM00180">
    <property type="entry name" value="EGF_Lam"/>
    <property type="match status" value="13"/>
</dbReference>
<dbReference type="Gene3D" id="2.170.300.10">
    <property type="entry name" value="Tie2 ligand-binding domain superfamily"/>
    <property type="match status" value="1"/>
</dbReference>
<feature type="coiled-coil region" evidence="13">
    <location>
        <begin position="1676"/>
        <end position="1738"/>
    </location>
</feature>
<evidence type="ECO:0000313" key="17">
    <source>
        <dbReference type="EMBL" id="KAK9751878.1"/>
    </source>
</evidence>
<feature type="disulfide bond" evidence="12">
    <location>
        <begin position="549"/>
        <end position="563"/>
    </location>
</feature>
<feature type="domain" description="Laminin EGF-like" evidence="14">
    <location>
        <begin position="872"/>
        <end position="917"/>
    </location>
</feature>
<evidence type="ECO:0000256" key="8">
    <source>
        <dbReference type="ARBA" id="ARBA00023054"/>
    </source>
</evidence>
<dbReference type="PANTHER" id="PTHR10574">
    <property type="entry name" value="NETRIN/LAMININ-RELATED"/>
    <property type="match status" value="1"/>
</dbReference>
<dbReference type="Gene3D" id="1.20.5.170">
    <property type="match status" value="1"/>
</dbReference>
<feature type="disulfide bond" evidence="12">
    <location>
        <begin position="1150"/>
        <end position="1159"/>
    </location>
</feature>
<evidence type="ECO:0000313" key="18">
    <source>
        <dbReference type="Proteomes" id="UP001458880"/>
    </source>
</evidence>
<comment type="subcellular location">
    <subcellularLocation>
        <location evidence="1">Secreted</location>
        <location evidence="1">Extracellular space</location>
        <location evidence="1">Extracellular matrix</location>
        <location evidence="1">Basement membrane</location>
    </subcellularLocation>
</comment>
<keyword evidence="10" id="KW-0325">Glycoprotein</keyword>
<feature type="domain" description="Laminin EGF-like" evidence="14">
    <location>
        <begin position="1129"/>
        <end position="1182"/>
    </location>
</feature>
<evidence type="ECO:0000256" key="11">
    <source>
        <dbReference type="ARBA" id="ARBA00023292"/>
    </source>
</evidence>
<feature type="disulfide bond" evidence="12">
    <location>
        <begin position="1131"/>
        <end position="1148"/>
    </location>
</feature>
<accession>A0AAW1N0K1</accession>
<dbReference type="Proteomes" id="UP001458880">
    <property type="component" value="Unassembled WGS sequence"/>
</dbReference>
<dbReference type="InterPro" id="IPR050440">
    <property type="entry name" value="Laminin/Netrin_ECM"/>
</dbReference>
<dbReference type="SUPFAM" id="SSF57997">
    <property type="entry name" value="Tropomyosin"/>
    <property type="match status" value="1"/>
</dbReference>
<keyword evidence="4" id="KW-0732">Signal</keyword>
<dbReference type="FunFam" id="2.10.25.10:FF:000138">
    <property type="entry name" value="Laminin subunit beta 1"/>
    <property type="match status" value="1"/>
</dbReference>
<dbReference type="GO" id="GO:0070831">
    <property type="term" value="P:basement membrane assembly"/>
    <property type="evidence" value="ECO:0007669"/>
    <property type="project" value="TreeGrafter"/>
</dbReference>
<evidence type="ECO:0000256" key="13">
    <source>
        <dbReference type="SAM" id="Coils"/>
    </source>
</evidence>
<evidence type="ECO:0000256" key="7">
    <source>
        <dbReference type="ARBA" id="ARBA00022889"/>
    </source>
</evidence>
<organism evidence="17 18">
    <name type="scientific">Popillia japonica</name>
    <name type="common">Japanese beetle</name>
    <dbReference type="NCBI Taxonomy" id="7064"/>
    <lineage>
        <taxon>Eukaryota</taxon>
        <taxon>Metazoa</taxon>
        <taxon>Ecdysozoa</taxon>
        <taxon>Arthropoda</taxon>
        <taxon>Hexapoda</taxon>
        <taxon>Insecta</taxon>
        <taxon>Pterygota</taxon>
        <taxon>Neoptera</taxon>
        <taxon>Endopterygota</taxon>
        <taxon>Coleoptera</taxon>
        <taxon>Polyphaga</taxon>
        <taxon>Scarabaeiformia</taxon>
        <taxon>Scarabaeidae</taxon>
        <taxon>Rutelinae</taxon>
        <taxon>Popillia</taxon>
    </lineage>
</organism>
<dbReference type="InterPro" id="IPR056863">
    <property type="entry name" value="LMN_ATRN_NET-like_EGF"/>
</dbReference>
<feature type="domain" description="Laminin EGF-like" evidence="14">
    <location>
        <begin position="455"/>
        <end position="514"/>
    </location>
</feature>
<dbReference type="FunFam" id="2.10.25.10:FF:000090">
    <property type="entry name" value="laminin subunit alpha"/>
    <property type="match status" value="1"/>
</dbReference>
<dbReference type="FunFam" id="2.10.25.10:FF:000135">
    <property type="entry name" value="Laminin subunit beta 4"/>
    <property type="match status" value="3"/>
</dbReference>
<dbReference type="Gene3D" id="2.60.120.260">
    <property type="entry name" value="Galactose-binding domain-like"/>
    <property type="match status" value="1"/>
</dbReference>
<evidence type="ECO:0000256" key="5">
    <source>
        <dbReference type="ARBA" id="ARBA00022737"/>
    </source>
</evidence>
<keyword evidence="6" id="KW-0084">Basement membrane</keyword>
<comment type="caution">
    <text evidence="17">The sequence shown here is derived from an EMBL/GenBank/DDBJ whole genome shotgun (WGS) entry which is preliminary data.</text>
</comment>
<dbReference type="FunFam" id="2.10.25.10:FF:000280">
    <property type="entry name" value="Laminin subunit beta 4"/>
    <property type="match status" value="1"/>
</dbReference>
<dbReference type="FunFam" id="2.10.25.10:FF:000011">
    <property type="entry name" value="Cadherin EGF LAG seven-pass G-type receptor"/>
    <property type="match status" value="2"/>
</dbReference>
<evidence type="ECO:0000256" key="2">
    <source>
        <dbReference type="ARBA" id="ARBA00022525"/>
    </source>
</evidence>
<dbReference type="GO" id="GO:0034446">
    <property type="term" value="P:substrate adhesion-dependent cell spreading"/>
    <property type="evidence" value="ECO:0007669"/>
    <property type="project" value="TreeGrafter"/>
</dbReference>
<feature type="domain" description="Laminin EGF-like" evidence="14">
    <location>
        <begin position="1078"/>
        <end position="1128"/>
    </location>
</feature>
<evidence type="ECO:0000256" key="12">
    <source>
        <dbReference type="PROSITE-ProRule" id="PRU00460"/>
    </source>
</evidence>
<keyword evidence="9 12" id="KW-1015">Disulfide bond</keyword>
<name>A0AAW1N0K1_POPJA</name>
<dbReference type="Pfam" id="PF00053">
    <property type="entry name" value="EGF_laminin"/>
    <property type="match status" value="11"/>
</dbReference>
<dbReference type="SMART" id="SM00136">
    <property type="entry name" value="LamNT"/>
    <property type="match status" value="1"/>
</dbReference>
<dbReference type="SMART" id="SM00181">
    <property type="entry name" value="EGF"/>
    <property type="match status" value="7"/>
</dbReference>
<dbReference type="GO" id="GO:0043256">
    <property type="term" value="C:laminin complex"/>
    <property type="evidence" value="ECO:0007669"/>
    <property type="project" value="TreeGrafter"/>
</dbReference>
<feature type="domain" description="Laminin EGF-like" evidence="14">
    <location>
        <begin position="392"/>
        <end position="454"/>
    </location>
</feature>
<dbReference type="EMBL" id="JASPKY010000025">
    <property type="protein sequence ID" value="KAK9751878.1"/>
    <property type="molecule type" value="Genomic_DNA"/>
</dbReference>
<dbReference type="GO" id="GO:0009888">
    <property type="term" value="P:tissue development"/>
    <property type="evidence" value="ECO:0007669"/>
    <property type="project" value="TreeGrafter"/>
</dbReference>